<keyword evidence="2 4" id="KW-0489">Methyltransferase</keyword>
<protein>
    <submittedName>
        <fullName evidence="4">Glycine betaine methyltransferase</fullName>
        <ecNumber evidence="4">2.1.1.-</ecNumber>
    </submittedName>
</protein>
<reference evidence="4 5" key="1">
    <citation type="submission" date="2019-02" db="EMBL/GenBank/DDBJ databases">
        <title>Closed genome of Sporomusa termitida DSM 4440.</title>
        <authorList>
            <person name="Poehlein A."/>
            <person name="Daniel R."/>
        </authorList>
    </citation>
    <scope>NUCLEOTIDE SEQUENCE [LARGE SCALE GENOMIC DNA]</scope>
    <source>
        <strain evidence="4 5">DSM 4440</strain>
    </source>
</reference>
<dbReference type="Pfam" id="PF06253">
    <property type="entry name" value="MTTB"/>
    <property type="match status" value="1"/>
</dbReference>
<evidence type="ECO:0000313" key="4">
    <source>
        <dbReference type="EMBL" id="QDR82515.1"/>
    </source>
</evidence>
<evidence type="ECO:0000256" key="2">
    <source>
        <dbReference type="ARBA" id="ARBA00022603"/>
    </source>
</evidence>
<proteinExistence type="inferred from homology"/>
<dbReference type="KEGG" id="sted:SPTER_39430"/>
<accession>A0A517DYT9</accession>
<comment type="similarity">
    <text evidence="1">Belongs to the trimethylamine methyltransferase family.</text>
</comment>
<dbReference type="EMBL" id="CP036259">
    <property type="protein sequence ID" value="QDR82515.1"/>
    <property type="molecule type" value="Genomic_DNA"/>
</dbReference>
<dbReference type="InterPro" id="IPR038601">
    <property type="entry name" value="MttB-like_sf"/>
</dbReference>
<dbReference type="OrthoDB" id="5418352at2"/>
<dbReference type="GO" id="GO:0015948">
    <property type="term" value="P:methanogenesis"/>
    <property type="evidence" value="ECO:0007669"/>
    <property type="project" value="InterPro"/>
</dbReference>
<name>A0A517DYT9_9FIRM</name>
<dbReference type="EC" id="2.1.1.-" evidence="4"/>
<organism evidence="4 5">
    <name type="scientific">Sporomusa termitida</name>
    <dbReference type="NCBI Taxonomy" id="2377"/>
    <lineage>
        <taxon>Bacteria</taxon>
        <taxon>Bacillati</taxon>
        <taxon>Bacillota</taxon>
        <taxon>Negativicutes</taxon>
        <taxon>Selenomonadales</taxon>
        <taxon>Sporomusaceae</taxon>
        <taxon>Sporomusa</taxon>
    </lineage>
</organism>
<evidence type="ECO:0000313" key="5">
    <source>
        <dbReference type="Proteomes" id="UP000320776"/>
    </source>
</evidence>
<dbReference type="AlphaFoldDB" id="A0A517DYT9"/>
<sequence>MIAGYFWQSFIPGLVIVRTFFGMIDVILKNKSACLTKLLGGINRMARILTTKILTPNEIEVMKEKVETLLSTKGVKIDHLQVMEILQNAGAEVETASGAVRFPKAVIAKALQSIPKQFTLAAPDPQYDLTFPLPDGKFYTRTCTGGMNYLTENGDYHNITIAEVIEWIQLVNSLDTIHFCALPSTSGKSVPGEAIDIHTLRAVLEHSKKHIWVQPYEAANVKYLLDLAAARAGGKEQLRKRPIISFITCSVPPFQFKYMDMEALYQSCLYGVPIQPCSLPAAGANAPVTPQGIALLSAAEVMAQIIMAQLITPGLPVIATPLLFAMDMLTTYTLQSPIETTLGRMAAIQLFEEGYNIPAHSYGSGTDSFVLDGQCMAERTSLTHMLALAGASVLGGAGQLEVAKTISPLQLIIDNDIFAMTEKMLGGLEISDEMMAWQEIMGLTGKESFVDMDHTFDHFRDSLRLPTFNRDSRPNWVKAGSKDMLARAKDVYQTIKENYEPIAIPSEILRQMDEIIKQADLQLVGK</sequence>
<dbReference type="Proteomes" id="UP000320776">
    <property type="component" value="Chromosome"/>
</dbReference>
<evidence type="ECO:0000256" key="1">
    <source>
        <dbReference type="ARBA" id="ARBA00007137"/>
    </source>
</evidence>
<dbReference type="GO" id="GO:0008168">
    <property type="term" value="F:methyltransferase activity"/>
    <property type="evidence" value="ECO:0007669"/>
    <property type="project" value="UniProtKB-KW"/>
</dbReference>
<dbReference type="GO" id="GO:0032259">
    <property type="term" value="P:methylation"/>
    <property type="evidence" value="ECO:0007669"/>
    <property type="project" value="UniProtKB-KW"/>
</dbReference>
<dbReference type="Gene3D" id="3.20.20.480">
    <property type="entry name" value="Trimethylamine methyltransferase-like"/>
    <property type="match status" value="1"/>
</dbReference>
<dbReference type="InterPro" id="IPR010426">
    <property type="entry name" value="MTTB_MeTrfase"/>
</dbReference>
<gene>
    <name evidence="4" type="primary">mtgB_5</name>
    <name evidence="4" type="ORF">SPTER_39430</name>
</gene>
<keyword evidence="5" id="KW-1185">Reference proteome</keyword>
<keyword evidence="3 4" id="KW-0808">Transferase</keyword>
<evidence type="ECO:0000256" key="3">
    <source>
        <dbReference type="ARBA" id="ARBA00022679"/>
    </source>
</evidence>